<keyword evidence="4" id="KW-0804">Transcription</keyword>
<dbReference type="FunFam" id="3.40.50.300:FF:000006">
    <property type="entry name" value="DNA-binding transcriptional regulator NtrC"/>
    <property type="match status" value="1"/>
</dbReference>
<dbReference type="InterPro" id="IPR001789">
    <property type="entry name" value="Sig_transdc_resp-reg_receiver"/>
</dbReference>
<dbReference type="Gene3D" id="3.40.50.2300">
    <property type="match status" value="1"/>
</dbReference>
<dbReference type="GO" id="GO:0005524">
    <property type="term" value="F:ATP binding"/>
    <property type="evidence" value="ECO:0007669"/>
    <property type="project" value="UniProtKB-KW"/>
</dbReference>
<sequence length="457" mass="53027">MLTDYKILIVDDETDYREMFSLILLEKGYSVFLASCIQESKEIIRKHKIDVVVTDLIMKNETGIELLEWIKSKGIYEDIGVIVVTAYGTVETAVKSIQKGAYNYFIKSNDPSTLLLDIERFLEWKNLKNENNFLKNQIKEISMLESKNIKMKEILEICKKIARSKISVLILGESGVGKEVIARYIHEKSERKAFPFIPVNCQEYSEGLLESELFGHEKGAFTGAIRQKIGKFEEATHGTLFLDEMADISLNTQGKLLRILEEKRIERVGGSQKIDIDIRLISATNKNICDFVKNGTVREDFLYRINGIVITIPPLRDRPEDIESFIYFFIKKFEVELKKKIDFIDEETLNFLRKYHYPGNIRELKNIIERLMVLTEGSSIQFRDAKMYLQNADETVNHLKKLKEARNQFEVNFIKSVIIECKGDLTKAAKILDITKRQLNNKILDYNLREWISSLCE</sequence>
<dbReference type="RefSeq" id="WP_005959346.1">
    <property type="nucleotide sequence ID" value="NZ_CAXOUM010000009.1"/>
</dbReference>
<comment type="caution">
    <text evidence="8">The sequence shown here is derived from an EMBL/GenBank/DDBJ whole genome shotgun (WGS) entry which is preliminary data.</text>
</comment>
<protein>
    <submittedName>
        <fullName evidence="8">Fis family transcriptional regulator</fullName>
    </submittedName>
</protein>
<feature type="domain" description="Sigma-54 factor interaction" evidence="6">
    <location>
        <begin position="144"/>
        <end position="373"/>
    </location>
</feature>
<reference evidence="8 9" key="1">
    <citation type="submission" date="2016-03" db="EMBL/GenBank/DDBJ databases">
        <title>Comparative genomics of human isolates of Fusobacterium necrophorum.</title>
        <authorList>
            <person name="Jensen A."/>
            <person name="Bank S."/>
            <person name="Andersen P.S."/>
            <person name="Kristensen L.H."/>
            <person name="Prag J."/>
        </authorList>
    </citation>
    <scope>NUCLEOTIDE SEQUENCE [LARGE SCALE GENOMIC DNA]</scope>
    <source>
        <strain evidence="8 9">LS_1264</strain>
    </source>
</reference>
<dbReference type="AlphaFoldDB" id="A0A162IJN6"/>
<dbReference type="EMBL" id="LVEA01000085">
    <property type="protein sequence ID" value="KYL01148.1"/>
    <property type="molecule type" value="Genomic_DNA"/>
</dbReference>
<evidence type="ECO:0000256" key="2">
    <source>
        <dbReference type="ARBA" id="ARBA00022840"/>
    </source>
</evidence>
<dbReference type="InterPro" id="IPR009057">
    <property type="entry name" value="Homeodomain-like_sf"/>
</dbReference>
<name>A0A162IJN6_9FUSO</name>
<feature type="domain" description="Response regulatory" evidence="7">
    <location>
        <begin position="6"/>
        <end position="122"/>
    </location>
</feature>
<dbReference type="Gene3D" id="1.10.10.60">
    <property type="entry name" value="Homeodomain-like"/>
    <property type="match status" value="1"/>
</dbReference>
<dbReference type="InterPro" id="IPR058031">
    <property type="entry name" value="AAA_lid_NorR"/>
</dbReference>
<keyword evidence="2" id="KW-0067">ATP-binding</keyword>
<dbReference type="InterPro" id="IPR025944">
    <property type="entry name" value="Sigma_54_int_dom_CS"/>
</dbReference>
<dbReference type="SMART" id="SM00382">
    <property type="entry name" value="AAA"/>
    <property type="match status" value="1"/>
</dbReference>
<dbReference type="KEGG" id="fnf:BSQ88_08685"/>
<gene>
    <name evidence="8" type="ORF">A2J07_07720</name>
</gene>
<evidence type="ECO:0000259" key="7">
    <source>
        <dbReference type="PROSITE" id="PS50110"/>
    </source>
</evidence>
<dbReference type="SMART" id="SM00448">
    <property type="entry name" value="REC"/>
    <property type="match status" value="1"/>
</dbReference>
<evidence type="ECO:0000256" key="5">
    <source>
        <dbReference type="PROSITE-ProRule" id="PRU00169"/>
    </source>
</evidence>
<dbReference type="Proteomes" id="UP000075816">
    <property type="component" value="Unassembled WGS sequence"/>
</dbReference>
<dbReference type="eggNOG" id="COG2204">
    <property type="taxonomic scope" value="Bacteria"/>
</dbReference>
<dbReference type="InterPro" id="IPR011006">
    <property type="entry name" value="CheY-like_superfamily"/>
</dbReference>
<dbReference type="InterPro" id="IPR025662">
    <property type="entry name" value="Sigma_54_int_dom_ATP-bd_1"/>
</dbReference>
<dbReference type="PANTHER" id="PTHR32071">
    <property type="entry name" value="TRANSCRIPTIONAL REGULATORY PROTEIN"/>
    <property type="match status" value="1"/>
</dbReference>
<dbReference type="Pfam" id="PF00158">
    <property type="entry name" value="Sigma54_activat"/>
    <property type="match status" value="1"/>
</dbReference>
<dbReference type="GO" id="GO:0006355">
    <property type="term" value="P:regulation of DNA-templated transcription"/>
    <property type="evidence" value="ECO:0007669"/>
    <property type="project" value="InterPro"/>
</dbReference>
<dbReference type="PROSITE" id="PS00675">
    <property type="entry name" value="SIGMA54_INTERACT_1"/>
    <property type="match status" value="1"/>
</dbReference>
<dbReference type="InterPro" id="IPR002078">
    <property type="entry name" value="Sigma_54_int"/>
</dbReference>
<dbReference type="SUPFAM" id="SSF46689">
    <property type="entry name" value="Homeodomain-like"/>
    <property type="match status" value="1"/>
</dbReference>
<dbReference type="InterPro" id="IPR003593">
    <property type="entry name" value="AAA+_ATPase"/>
</dbReference>
<dbReference type="CDD" id="cd00156">
    <property type="entry name" value="REC"/>
    <property type="match status" value="1"/>
</dbReference>
<dbReference type="InterPro" id="IPR027417">
    <property type="entry name" value="P-loop_NTPase"/>
</dbReference>
<keyword evidence="3" id="KW-0805">Transcription regulation</keyword>
<accession>A0A162IJN6</accession>
<evidence type="ECO:0000256" key="4">
    <source>
        <dbReference type="ARBA" id="ARBA00023163"/>
    </source>
</evidence>
<evidence type="ECO:0000313" key="9">
    <source>
        <dbReference type="Proteomes" id="UP000075816"/>
    </source>
</evidence>
<keyword evidence="5" id="KW-0597">Phosphoprotein</keyword>
<evidence type="ECO:0000259" key="6">
    <source>
        <dbReference type="PROSITE" id="PS50045"/>
    </source>
</evidence>
<dbReference type="GO" id="GO:0000160">
    <property type="term" value="P:phosphorelay signal transduction system"/>
    <property type="evidence" value="ECO:0007669"/>
    <property type="project" value="InterPro"/>
</dbReference>
<dbReference type="PROSITE" id="PS00688">
    <property type="entry name" value="SIGMA54_INTERACT_3"/>
    <property type="match status" value="1"/>
</dbReference>
<feature type="modified residue" description="4-aspartylphosphate" evidence="5">
    <location>
        <position position="55"/>
    </location>
</feature>
<proteinExistence type="predicted"/>
<dbReference type="Gene3D" id="3.40.50.300">
    <property type="entry name" value="P-loop containing nucleotide triphosphate hydrolases"/>
    <property type="match status" value="1"/>
</dbReference>
<keyword evidence="1" id="KW-0547">Nucleotide-binding</keyword>
<dbReference type="Pfam" id="PF25601">
    <property type="entry name" value="AAA_lid_14"/>
    <property type="match status" value="1"/>
</dbReference>
<dbReference type="Gene3D" id="1.10.8.60">
    <property type="match status" value="1"/>
</dbReference>
<dbReference type="SUPFAM" id="SSF52540">
    <property type="entry name" value="P-loop containing nucleoside triphosphate hydrolases"/>
    <property type="match status" value="1"/>
</dbReference>
<dbReference type="PROSITE" id="PS50045">
    <property type="entry name" value="SIGMA54_INTERACT_4"/>
    <property type="match status" value="1"/>
</dbReference>
<evidence type="ECO:0000256" key="1">
    <source>
        <dbReference type="ARBA" id="ARBA00022741"/>
    </source>
</evidence>
<evidence type="ECO:0000256" key="3">
    <source>
        <dbReference type="ARBA" id="ARBA00023015"/>
    </source>
</evidence>
<dbReference type="Pfam" id="PF00072">
    <property type="entry name" value="Response_reg"/>
    <property type="match status" value="1"/>
</dbReference>
<organism evidence="8 9">
    <name type="scientific">Fusobacterium necrophorum subsp. funduliforme</name>
    <dbReference type="NCBI Taxonomy" id="143387"/>
    <lineage>
        <taxon>Bacteria</taxon>
        <taxon>Fusobacteriati</taxon>
        <taxon>Fusobacteriota</taxon>
        <taxon>Fusobacteriia</taxon>
        <taxon>Fusobacteriales</taxon>
        <taxon>Fusobacteriaceae</taxon>
        <taxon>Fusobacterium</taxon>
    </lineage>
</organism>
<evidence type="ECO:0000313" key="8">
    <source>
        <dbReference type="EMBL" id="KYL01148.1"/>
    </source>
</evidence>
<dbReference type="CDD" id="cd00009">
    <property type="entry name" value="AAA"/>
    <property type="match status" value="1"/>
</dbReference>
<dbReference type="SUPFAM" id="SSF52172">
    <property type="entry name" value="CheY-like"/>
    <property type="match status" value="1"/>
</dbReference>
<dbReference type="PROSITE" id="PS50110">
    <property type="entry name" value="RESPONSE_REGULATORY"/>
    <property type="match status" value="1"/>
</dbReference>